<dbReference type="PANTHER" id="PTHR39515:SF2">
    <property type="entry name" value="HTH-TYPE TRANSCRIPTIONAL REGULATOR RV0880"/>
    <property type="match status" value="1"/>
</dbReference>
<feature type="domain" description="HTH marR-type" evidence="1">
    <location>
        <begin position="7"/>
        <end position="143"/>
    </location>
</feature>
<dbReference type="SUPFAM" id="SSF46785">
    <property type="entry name" value="Winged helix' DNA-binding domain"/>
    <property type="match status" value="1"/>
</dbReference>
<dbReference type="InterPro" id="IPR036388">
    <property type="entry name" value="WH-like_DNA-bd_sf"/>
</dbReference>
<dbReference type="OrthoDB" id="3215377at2"/>
<proteinExistence type="predicted"/>
<dbReference type="EMBL" id="RJUL01000011">
    <property type="protein sequence ID" value="ROQ22039.1"/>
    <property type="molecule type" value="Genomic_DNA"/>
</dbReference>
<dbReference type="InterPro" id="IPR036390">
    <property type="entry name" value="WH_DNA-bd_sf"/>
</dbReference>
<dbReference type="Gene3D" id="1.10.10.10">
    <property type="entry name" value="Winged helix-like DNA-binding domain superfamily/Winged helix DNA-binding domain"/>
    <property type="match status" value="1"/>
</dbReference>
<organism evidence="2 3">
    <name type="scientific">Gallaecimonas pentaromativorans</name>
    <dbReference type="NCBI Taxonomy" id="584787"/>
    <lineage>
        <taxon>Bacteria</taxon>
        <taxon>Pseudomonadati</taxon>
        <taxon>Pseudomonadota</taxon>
        <taxon>Gammaproteobacteria</taxon>
        <taxon>Enterobacterales</taxon>
        <taxon>Gallaecimonadaceae</taxon>
        <taxon>Gallaecimonas</taxon>
    </lineage>
</organism>
<protein>
    <submittedName>
        <fullName evidence="2">DNA-binding MarR family transcriptional regulator</fullName>
    </submittedName>
</protein>
<dbReference type="SMART" id="SM00347">
    <property type="entry name" value="HTH_MARR"/>
    <property type="match status" value="1"/>
</dbReference>
<keyword evidence="3" id="KW-1185">Reference proteome</keyword>
<reference evidence="2 3" key="1">
    <citation type="submission" date="2018-11" db="EMBL/GenBank/DDBJ databases">
        <title>Genomic Encyclopedia of Type Strains, Phase IV (KMG-IV): sequencing the most valuable type-strain genomes for metagenomic binning, comparative biology and taxonomic classification.</title>
        <authorList>
            <person name="Goeker M."/>
        </authorList>
    </citation>
    <scope>NUCLEOTIDE SEQUENCE [LARGE SCALE GENOMIC DNA]</scope>
    <source>
        <strain evidence="2 3">DSM 21945</strain>
    </source>
</reference>
<comment type="caution">
    <text evidence="2">The sequence shown here is derived from an EMBL/GenBank/DDBJ whole genome shotgun (WGS) entry which is preliminary data.</text>
</comment>
<gene>
    <name evidence="2" type="ORF">EDC28_111141</name>
</gene>
<dbReference type="STRING" id="584787.GCA_001247655_03372"/>
<dbReference type="InterPro" id="IPR000835">
    <property type="entry name" value="HTH_MarR-typ"/>
</dbReference>
<evidence type="ECO:0000313" key="3">
    <source>
        <dbReference type="Proteomes" id="UP000268033"/>
    </source>
</evidence>
<evidence type="ECO:0000313" key="2">
    <source>
        <dbReference type="EMBL" id="ROQ22039.1"/>
    </source>
</evidence>
<name>A0A3N1P1W3_9GAMM</name>
<dbReference type="Pfam" id="PF01047">
    <property type="entry name" value="MarR"/>
    <property type="match status" value="1"/>
</dbReference>
<accession>A0A3N1P1W3</accession>
<evidence type="ECO:0000259" key="1">
    <source>
        <dbReference type="PROSITE" id="PS50995"/>
    </source>
</evidence>
<dbReference type="Gene3D" id="1.10.287.100">
    <property type="match status" value="1"/>
</dbReference>
<dbReference type="InterPro" id="IPR052526">
    <property type="entry name" value="HTH-type_Bedaq_tolerance"/>
</dbReference>
<dbReference type="PANTHER" id="PTHR39515">
    <property type="entry name" value="CONSERVED PROTEIN"/>
    <property type="match status" value="1"/>
</dbReference>
<keyword evidence="2" id="KW-0238">DNA-binding</keyword>
<dbReference type="Proteomes" id="UP000268033">
    <property type="component" value="Unassembled WGS sequence"/>
</dbReference>
<dbReference type="GO" id="GO:0003677">
    <property type="term" value="F:DNA binding"/>
    <property type="evidence" value="ECO:0007669"/>
    <property type="project" value="UniProtKB-KW"/>
</dbReference>
<dbReference type="PROSITE" id="PS50995">
    <property type="entry name" value="HTH_MARR_2"/>
    <property type="match status" value="1"/>
</dbReference>
<dbReference type="AlphaFoldDB" id="A0A3N1P1W3"/>
<dbReference type="GO" id="GO:0003700">
    <property type="term" value="F:DNA-binding transcription factor activity"/>
    <property type="evidence" value="ECO:0007669"/>
    <property type="project" value="InterPro"/>
</dbReference>
<dbReference type="RefSeq" id="WP_050658850.1">
    <property type="nucleotide sequence ID" value="NZ_LFWC01000006.1"/>
</dbReference>
<sequence>MNVKADNAATAVALRQVLGKLKRRLREKAPADPFSWSQLAVLRHLHSKGQASVSQLAKWEGVRSQSMGATLAAMEAGGWLARSPDPQDGRKVLFQMSPQCEAWLAQHRARRDDWLASIITSRFSPQEQDVLAQAMELLERIADAE</sequence>